<proteinExistence type="predicted"/>
<feature type="signal peptide" evidence="1">
    <location>
        <begin position="1"/>
        <end position="20"/>
    </location>
</feature>
<comment type="caution">
    <text evidence="2">The sequence shown here is derived from an EMBL/GenBank/DDBJ whole genome shotgun (WGS) entry which is preliminary data.</text>
</comment>
<dbReference type="OrthoDB" id="602238at2"/>
<dbReference type="Gene3D" id="2.60.40.10">
    <property type="entry name" value="Immunoglobulins"/>
    <property type="match status" value="1"/>
</dbReference>
<gene>
    <name evidence="2" type="ORF">B0I18_1011321</name>
</gene>
<dbReference type="EMBL" id="PYGD01000001">
    <property type="protein sequence ID" value="PSK95156.1"/>
    <property type="molecule type" value="Genomic_DNA"/>
</dbReference>
<keyword evidence="1" id="KW-0732">Signal</keyword>
<dbReference type="InterPro" id="IPR026341">
    <property type="entry name" value="T9SS_type_B"/>
</dbReference>
<protein>
    <submittedName>
        <fullName evidence="2">Gliding motility-associated-like protein</fullName>
    </submittedName>
</protein>
<organism evidence="2 3">
    <name type="scientific">Taibaiella chishuiensis</name>
    <dbReference type="NCBI Taxonomy" id="1434707"/>
    <lineage>
        <taxon>Bacteria</taxon>
        <taxon>Pseudomonadati</taxon>
        <taxon>Bacteroidota</taxon>
        <taxon>Chitinophagia</taxon>
        <taxon>Chitinophagales</taxon>
        <taxon>Chitinophagaceae</taxon>
        <taxon>Taibaiella</taxon>
    </lineage>
</organism>
<evidence type="ECO:0000313" key="3">
    <source>
        <dbReference type="Proteomes" id="UP000240572"/>
    </source>
</evidence>
<sequence length="1375" mass="145178">MNRFLQLFSILLLFVLPAQAQQVIYNYTTATNGAYNSLAPNLTATNLVTVGSWGSNTVCAAGGGISGLTTAPAYATYNPANAASPALNVNITPAPGYYIQINSISVSMRRSGQGPAKARLAYSLDGGTTWIDNGADYAPNNAGCGNFTNNTWNLTTPAYLCSGMLKVRVYYYGSAASTGTCQTANLRITGDVGQPTPPAVSINAAPAGPVCAGTNVTFTATPVNGGSAPVYTWFLNGGPVGSNTNTYSNNSLSSTDIVTCSMVSNAPCITASPVSSNALGIAILQPVTVIKNDTICNGGSYLLGTQTLTASGAYTATFTGANGCDSTVNLNLFVRPAITYSFADTICNNGTYAWGGQSYTASGTYNHSFSAQSGCDSSVTLHLFVRPAISNNVSDTACNGATYTWAGQSYTATGLYNHTFTAANGCDSSVTLHLFIRPAITYSFADTICSGPTYTWGGQTYNASGNYNHTFTAANGCDSSVTLHLFVKPVITYSFADTICSGPTYTWAGQGYTTTGNYNKAFTTAAGCDSTVTLHLFVKPAIIHSFADSVCSGSTYTWAGQTYTATGNYNKSFTTTAAGCDSTVTLHLFVKPAITHNFADSVCSGGTYTWAGQTYTATGNYNKAFTTAAGCDSTVTLHLFVKPAIIHSFADSVCSGGTYTWAGQTYTATGNYNKSFTTAAGCDSTVTLHLFVKPAITHSFADSVCSGGTYTWAGQGYTTTGNYNKNFTTAAGCDSIVTLHLFVKPVITHSFADSVCSGGTYTWAGQGYTTTGNYNKNFTTAAGCDSIVTLNLFVKPVITHSFADTLCNGGTYTWAGQTYTTTGNYNKAFTTTAGCDSTVTLHLFVRPAITHQFADTACAGVTYAWGGQSFTATGVYNHIFTAASGCDSTVTLHLFVRPVQQNAITRQTCFGVGYVFGNQTLFNSGIYTHVFQDVHHCDSTVTLTLNVGAAIIDTFPASICAGTSYNWAGQSLTLAGTYNHTFTAGNGCDSLVTLLLTVKPVHTASISVARCYGESYSFGNQTLTLAGTYTHVFQNTGGCDSTVTLHLQISAQPAQLSLDTAACGSVWFEGTEYTTPATLLDTFLTAGGCDSLYRVVHIKPHALPVLLQVDTAGCSAVVFETRTYTQNTTLRDTLSALSGCDSVVRIINIRVHQPEQGHVTHEMCTGEEFLFNGQVYTAAGTYPLYYRSRYGCDSVVSLEIVVHPHPVLSIAQDQPGNHCIGDSVLLVASGAQNYTWTYNEVETNSDGSFTAVLYRGDNAVSVTGTDENGCSNSAAISIEAQACCAIWMPNAFSPNGDGLNDIFKPESQGHPSEYVLQIYNRWGATVFTSYNISKGWDGTINNGQPADIADYHYRITGKCANGEPINMRGNCTLVR</sequence>
<dbReference type="Proteomes" id="UP000240572">
    <property type="component" value="Unassembled WGS sequence"/>
</dbReference>
<name>A0A2P8DD61_9BACT</name>
<feature type="chain" id="PRO_5015203951" evidence="1">
    <location>
        <begin position="21"/>
        <end position="1375"/>
    </location>
</feature>
<dbReference type="RefSeq" id="WP_106521827.1">
    <property type="nucleotide sequence ID" value="NZ_PYGD01000001.1"/>
</dbReference>
<reference evidence="2 3" key="1">
    <citation type="submission" date="2018-03" db="EMBL/GenBank/DDBJ databases">
        <title>Genomic Encyclopedia of Type Strains, Phase III (KMG-III): the genomes of soil and plant-associated and newly described type strains.</title>
        <authorList>
            <person name="Whitman W."/>
        </authorList>
    </citation>
    <scope>NUCLEOTIDE SEQUENCE [LARGE SCALE GENOMIC DNA]</scope>
    <source>
        <strain evidence="2 3">CGMCC 1.12700</strain>
    </source>
</reference>
<keyword evidence="3" id="KW-1185">Reference proteome</keyword>
<accession>A0A2P8DD61</accession>
<dbReference type="Pfam" id="PF13585">
    <property type="entry name" value="CHU_C"/>
    <property type="match status" value="1"/>
</dbReference>
<evidence type="ECO:0000313" key="2">
    <source>
        <dbReference type="EMBL" id="PSK95156.1"/>
    </source>
</evidence>
<dbReference type="InterPro" id="IPR013783">
    <property type="entry name" value="Ig-like_fold"/>
</dbReference>
<dbReference type="NCBIfam" id="TIGR04131">
    <property type="entry name" value="Bac_Flav_CTERM"/>
    <property type="match status" value="1"/>
</dbReference>
<evidence type="ECO:0000256" key="1">
    <source>
        <dbReference type="SAM" id="SignalP"/>
    </source>
</evidence>